<accession>A0A0U0ZSW5</accession>
<evidence type="ECO:0000313" key="3">
    <source>
        <dbReference type="Proteomes" id="UP000045782"/>
    </source>
</evidence>
<dbReference type="AlphaFoldDB" id="A0A0U0ZSW5"/>
<evidence type="ECO:0000313" key="2">
    <source>
        <dbReference type="EMBL" id="CPV66561.1"/>
    </source>
</evidence>
<dbReference type="EMBL" id="CSWP01000009">
    <property type="protein sequence ID" value="CPV66561.1"/>
    <property type="molecule type" value="Genomic_DNA"/>
</dbReference>
<dbReference type="Pfam" id="PF20530">
    <property type="entry name" value="DUF6745"/>
    <property type="match status" value="1"/>
</dbReference>
<dbReference type="InterPro" id="IPR046633">
    <property type="entry name" value="DUF6745"/>
</dbReference>
<name>A0A0U0ZSW5_9MYCO</name>
<evidence type="ECO:0000259" key="1">
    <source>
        <dbReference type="Pfam" id="PF20530"/>
    </source>
</evidence>
<reference evidence="2 3" key="1">
    <citation type="submission" date="2015-03" db="EMBL/GenBank/DDBJ databases">
        <authorList>
            <person name="Murphy D."/>
        </authorList>
    </citation>
    <scope>NUCLEOTIDE SEQUENCE [LARGE SCALE GENOMIC DNA]</scope>
    <source>
        <strain evidence="2 3">PAP088</strain>
    </source>
</reference>
<protein>
    <submittedName>
        <fullName evidence="2">17 kDa surface antigen family protein</fullName>
    </submittedName>
</protein>
<feature type="domain" description="DUF6745" evidence="1">
    <location>
        <begin position="227"/>
        <end position="405"/>
    </location>
</feature>
<organism evidence="2 3">
    <name type="scientific">Mycobacteroides abscessus</name>
    <dbReference type="NCBI Taxonomy" id="36809"/>
    <lineage>
        <taxon>Bacteria</taxon>
        <taxon>Bacillati</taxon>
        <taxon>Actinomycetota</taxon>
        <taxon>Actinomycetes</taxon>
        <taxon>Mycobacteriales</taxon>
        <taxon>Mycobacteriaceae</taxon>
        <taxon>Mycobacteroides</taxon>
    </lineage>
</organism>
<dbReference type="RefSeq" id="WP_052619064.1">
    <property type="nucleotide sequence ID" value="NZ_CSWP01000009.1"/>
</dbReference>
<gene>
    <name evidence="2" type="ORF">ERS075579_04031</name>
</gene>
<sequence>MSSDDEAELTAELLAQIREFDDFWRTRITSTARADRPAVEAALARFYVQRGLSAPRWFVWMDSPAAAACAAHLLAGAALRNGGDAAAVNETQRAGIRADVERQVPLEEAARACRAGLKQIRPSELKLSFFKFVMDAAGADVEELGWTMLRQGARSAHFSAWLDALTWVGRGRVSLGSLTPPGWLAHEAGRGEFTLTCPGPRLSCFLLHTRGHGEALDLYRDVCTIYEHTSYVQMMPDVVVLAQNPTGLHLDRVGRLHNERGPALTYADGLSSGYAWRGTPVPATAITTPVDLEAVVREPNVEVRRCLIELMGWDQFVRKAQLQPVGAAVADPGNAPHTLQLYDLGNLVGQRRGRSRERLLLCTNGSAERDGTRRRYGLFVPARHNDPIEAAADLYGVSVATYKRMQVRT</sequence>
<proteinExistence type="predicted"/>
<dbReference type="Proteomes" id="UP000045782">
    <property type="component" value="Unassembled WGS sequence"/>
</dbReference>